<dbReference type="RefSeq" id="XP_067713108.1">
    <property type="nucleotide sequence ID" value="XM_067857007.1"/>
</dbReference>
<name>A0AAV4LMN8_BABCB</name>
<dbReference type="AlphaFoldDB" id="A0AAV4LMN8"/>
<organism evidence="1 2">
    <name type="scientific">Babesia caballi</name>
    <dbReference type="NCBI Taxonomy" id="5871"/>
    <lineage>
        <taxon>Eukaryota</taxon>
        <taxon>Sar</taxon>
        <taxon>Alveolata</taxon>
        <taxon>Apicomplexa</taxon>
        <taxon>Aconoidasida</taxon>
        <taxon>Piroplasmida</taxon>
        <taxon>Babesiidae</taxon>
        <taxon>Babesia</taxon>
    </lineage>
</organism>
<gene>
    <name evidence="1" type="ORF">BcabD6B2_04720</name>
</gene>
<dbReference type="EMBL" id="BPLF01000001">
    <property type="protein sequence ID" value="GIX61037.1"/>
    <property type="molecule type" value="Genomic_DNA"/>
</dbReference>
<protein>
    <submittedName>
        <fullName evidence="1">Variant erythrocyte surface antigen-1 family protein</fullName>
    </submittedName>
</protein>
<reference evidence="1 2" key="1">
    <citation type="submission" date="2021-06" db="EMBL/GenBank/DDBJ databases">
        <title>Genome sequence of Babesia caballi.</title>
        <authorList>
            <person name="Yamagishi J."/>
            <person name="Kidaka T."/>
            <person name="Ochi A."/>
        </authorList>
    </citation>
    <scope>NUCLEOTIDE SEQUENCE [LARGE SCALE GENOMIC DNA]</scope>
    <source>
        <strain evidence="1">USDA-D6B2</strain>
    </source>
</reference>
<proteinExistence type="predicted"/>
<dbReference type="GeneID" id="94192520"/>
<evidence type="ECO:0000313" key="2">
    <source>
        <dbReference type="Proteomes" id="UP001497744"/>
    </source>
</evidence>
<accession>A0AAV4LMN8</accession>
<dbReference type="Proteomes" id="UP001497744">
    <property type="component" value="Unassembled WGS sequence"/>
</dbReference>
<keyword evidence="2" id="KW-1185">Reference proteome</keyword>
<comment type="caution">
    <text evidence="1">The sequence shown here is derived from an EMBL/GenBank/DDBJ whole genome shotgun (WGS) entry which is preliminary data.</text>
</comment>
<evidence type="ECO:0000313" key="1">
    <source>
        <dbReference type="EMBL" id="GIX61037.1"/>
    </source>
</evidence>
<sequence>MSAPDTGNKLTDCPSNLKEAIDWILRVTGKDGGGSDDSTVELAKQLHMLLKDVSKDDIGQSGREAEVVKRLTGLLGDHESHEVLQGLITSLASGLATFIGYSGGILTGSPTPIITGAGIAPSNVAKVQVADAVLCFVIGFLRGLNRANVQISNASWETDVKNVIPKLEECLGTGTVPKGFRELVTQIRTQIVEIDKSINSERHGLKTKFKQVFDQLNGLGQNLTPNGNISVTNLVTRVVSYFGRLKGQMKSANSNQFGNVCGLLVQPFYNLKAQATKTNVPIDIKKLQIQIPTISSCARELSQDVNGVKSSNPALAPILSAVHGGATSFIEQLKEGHYVSSYMSTAMWDQLQNDAKRATRIFLCCILIIFTGLTYLYWCCSESNGWSAMALGGDSSPRNALQNFMVGMGYSDISQLNQNKTGKHIAQIFRNSSISFGEFEGAYGSTVPSYTDFLDKLVKHTESNLISKATKVTICGLYAAACTYFQSQTKHGSEIVSALKEIKNTLNILNTSSSQDYGTLQQQLKELVRTVESFEPDVPPSASSGGAAVAGTLVTATLFGGGSAVYFNVANIAGTIKSLLGAVQFTP</sequence>